<evidence type="ECO:0000256" key="2">
    <source>
        <dbReference type="ARBA" id="ARBA00022525"/>
    </source>
</evidence>
<protein>
    <submittedName>
        <fullName evidence="4">Major royal jelly protein</fullName>
    </submittedName>
</protein>
<comment type="subcellular location">
    <subcellularLocation>
        <location evidence="1">Secreted</location>
    </subcellularLocation>
</comment>
<keyword evidence="3" id="KW-0732">Signal</keyword>
<name>A0A2S6I1C5_9BACT</name>
<dbReference type="PANTHER" id="PTHR10009">
    <property type="entry name" value="PROTEIN YELLOW-RELATED"/>
    <property type="match status" value="1"/>
</dbReference>
<dbReference type="InterPro" id="IPR017996">
    <property type="entry name" value="MRJP/yellow-related"/>
</dbReference>
<dbReference type="InterPro" id="IPR011042">
    <property type="entry name" value="6-blade_b-propeller_TolB-like"/>
</dbReference>
<keyword evidence="5" id="KW-1185">Reference proteome</keyword>
<comment type="caution">
    <text evidence="4">The sequence shown here is derived from an EMBL/GenBank/DDBJ whole genome shotgun (WGS) entry which is preliminary data.</text>
</comment>
<evidence type="ECO:0000256" key="3">
    <source>
        <dbReference type="SAM" id="SignalP"/>
    </source>
</evidence>
<dbReference type="SUPFAM" id="SSF101898">
    <property type="entry name" value="NHL repeat"/>
    <property type="match status" value="1"/>
</dbReference>
<dbReference type="PANTHER" id="PTHR10009:SF18">
    <property type="entry name" value="PROTEIN YELLOW-LIKE PROTEIN"/>
    <property type="match status" value="1"/>
</dbReference>
<dbReference type="AlphaFoldDB" id="A0A2S6I1C5"/>
<dbReference type="Proteomes" id="UP000237662">
    <property type="component" value="Unassembled WGS sequence"/>
</dbReference>
<evidence type="ECO:0000313" key="5">
    <source>
        <dbReference type="Proteomes" id="UP000237662"/>
    </source>
</evidence>
<keyword evidence="2" id="KW-0964">Secreted</keyword>
<dbReference type="PROSITE" id="PS51257">
    <property type="entry name" value="PROKAR_LIPOPROTEIN"/>
    <property type="match status" value="1"/>
</dbReference>
<reference evidence="4 5" key="1">
    <citation type="submission" date="2018-02" db="EMBL/GenBank/DDBJ databases">
        <title>Genomic Encyclopedia of Archaeal and Bacterial Type Strains, Phase II (KMG-II): from individual species to whole genera.</title>
        <authorList>
            <person name="Goeker M."/>
        </authorList>
    </citation>
    <scope>NUCLEOTIDE SEQUENCE [LARGE SCALE GENOMIC DNA]</scope>
    <source>
        <strain evidence="4 5">DSM 29526</strain>
    </source>
</reference>
<sequence length="354" mass="38616">MYHPRPTLLCLLLLGLLTTAFATACDDDDDFAPASDALELVAEIEGVQITGITVTDEGRVFGTFPRWREGVPYTLAEIVDGQPVPYPSTEMNNWDIGDAPTDKLVNVQSAIAVGDTLYVDDTRNPLMNGLITAPRIHLIDLRTNSLLRTYDLPDGTTYPETYVNDLRVDRTRQLVYFTDSGRGGLMVLDLTTGNSWRVLDGHPSVQAEFDTLVIDGDPFMMETPSDGIALDSTGDRLLYHALSGYTLYSVPLDALADSSATDVGSEVTTVATTPAPDGLWRVPGATLMADLENQSVVRVTDGGNVTTLVEGEGVGWADTFTEYDGYLYFTNSRIPESDSTVAGMLYPIWRLPLR</sequence>
<dbReference type="GO" id="GO:0005576">
    <property type="term" value="C:extracellular region"/>
    <property type="evidence" value="ECO:0007669"/>
    <property type="project" value="UniProtKB-SubCell"/>
</dbReference>
<dbReference type="RefSeq" id="WP_170067788.1">
    <property type="nucleotide sequence ID" value="NZ_PTJC01000007.1"/>
</dbReference>
<feature type="signal peptide" evidence="3">
    <location>
        <begin position="1"/>
        <end position="24"/>
    </location>
</feature>
<accession>A0A2S6I1C5</accession>
<feature type="chain" id="PRO_5015696368" evidence="3">
    <location>
        <begin position="25"/>
        <end position="354"/>
    </location>
</feature>
<organism evidence="4 5">
    <name type="scientific">Neolewinella xylanilytica</name>
    <dbReference type="NCBI Taxonomy" id="1514080"/>
    <lineage>
        <taxon>Bacteria</taxon>
        <taxon>Pseudomonadati</taxon>
        <taxon>Bacteroidota</taxon>
        <taxon>Saprospiria</taxon>
        <taxon>Saprospirales</taxon>
        <taxon>Lewinellaceae</taxon>
        <taxon>Neolewinella</taxon>
    </lineage>
</organism>
<dbReference type="Gene3D" id="2.120.10.30">
    <property type="entry name" value="TolB, C-terminal domain"/>
    <property type="match status" value="1"/>
</dbReference>
<evidence type="ECO:0000256" key="1">
    <source>
        <dbReference type="ARBA" id="ARBA00004613"/>
    </source>
</evidence>
<evidence type="ECO:0000313" key="4">
    <source>
        <dbReference type="EMBL" id="PPK84778.1"/>
    </source>
</evidence>
<dbReference type="EMBL" id="PTJC01000007">
    <property type="protein sequence ID" value="PPK84778.1"/>
    <property type="molecule type" value="Genomic_DNA"/>
</dbReference>
<proteinExistence type="predicted"/>
<gene>
    <name evidence="4" type="ORF">CLV84_3942</name>
</gene>
<dbReference type="Pfam" id="PF03022">
    <property type="entry name" value="MRJP"/>
    <property type="match status" value="1"/>
</dbReference>